<dbReference type="SUPFAM" id="SSF56047">
    <property type="entry name" value="Ribosomal protein S8"/>
    <property type="match status" value="1"/>
</dbReference>
<keyword evidence="2 4" id="KW-0689">Ribosomal protein</keyword>
<sequence>MKYFGHQPLDALVTALSTGATRGQKNVRLPRTAQNCAILDILSSYGLIHGWSEHKKDLCVDLRYVHGRPALRAIRRVSKSQKRVYMRARQLDQGSPYWNLNILSTDQGILAHTDAWVSNLGGEHLLEVNGSLS</sequence>
<dbReference type="AlphaFoldDB" id="V9PB95"/>
<dbReference type="Pfam" id="PF00410">
    <property type="entry name" value="Ribosomal_S8"/>
    <property type="match status" value="1"/>
</dbReference>
<dbReference type="GO" id="GO:0006412">
    <property type="term" value="P:translation"/>
    <property type="evidence" value="ECO:0007669"/>
    <property type="project" value="InterPro"/>
</dbReference>
<geneLocation type="mitochondrion" evidence="4"/>
<evidence type="ECO:0000256" key="2">
    <source>
        <dbReference type="ARBA" id="ARBA00022980"/>
    </source>
</evidence>
<dbReference type="GO" id="GO:0005840">
    <property type="term" value="C:ribosome"/>
    <property type="evidence" value="ECO:0007669"/>
    <property type="project" value="UniProtKB-KW"/>
</dbReference>
<keyword evidence="4" id="KW-0496">Mitochondrion</keyword>
<protein>
    <submittedName>
        <fullName evidence="4">Ribosomal protein S8</fullName>
    </submittedName>
</protein>
<evidence type="ECO:0000256" key="1">
    <source>
        <dbReference type="ARBA" id="ARBA00006471"/>
    </source>
</evidence>
<evidence type="ECO:0000256" key="3">
    <source>
        <dbReference type="ARBA" id="ARBA00023274"/>
    </source>
</evidence>
<accession>V9PB95</accession>
<dbReference type="EMBL" id="KF387569">
    <property type="protein sequence ID" value="AGW52228.1"/>
    <property type="molecule type" value="Genomic_DNA"/>
</dbReference>
<dbReference type="GO" id="GO:0003735">
    <property type="term" value="F:structural constituent of ribosome"/>
    <property type="evidence" value="ECO:0007669"/>
    <property type="project" value="InterPro"/>
</dbReference>
<dbReference type="Gene3D" id="3.30.1490.10">
    <property type="match status" value="1"/>
</dbReference>
<evidence type="ECO:0000313" key="4">
    <source>
        <dbReference type="EMBL" id="AGW52228.1"/>
    </source>
</evidence>
<dbReference type="RefSeq" id="YP_008999848.1">
    <property type="nucleotide sequence ID" value="NC_023355.1"/>
</dbReference>
<reference evidence="4" key="1">
    <citation type="journal article" date="2013" name="PLoS ONE">
        <title>The Mitochondrial Genome of the Prasinophyte Prasinoderma coloniale Reveals Two Trans-Spliced Group I Introns in the Large Subunit rRNA Gene.</title>
        <authorList>
            <person name="Pombert J.F."/>
            <person name="Otis C."/>
            <person name="Turmel M."/>
            <person name="Lemieux C."/>
        </authorList>
    </citation>
    <scope>NUCLEOTIDE SEQUENCE</scope>
</reference>
<organism evidence="4">
    <name type="scientific">Prasinoderma coloniale</name>
    <dbReference type="NCBI Taxonomy" id="156133"/>
    <lineage>
        <taxon>Eukaryota</taxon>
        <taxon>Viridiplantae</taxon>
        <taxon>Prasinodermophyta</taxon>
        <taxon>Prasinodermophyceae</taxon>
        <taxon>Prasinodermales</taxon>
        <taxon>Prasinodermaceae</taxon>
        <taxon>Prasinoderma</taxon>
    </lineage>
</organism>
<gene>
    <name evidence="4" type="primary">rps8</name>
</gene>
<dbReference type="InterPro" id="IPR000630">
    <property type="entry name" value="Ribosomal_uS8"/>
</dbReference>
<keyword evidence="3" id="KW-0687">Ribonucleoprotein</keyword>
<dbReference type="GO" id="GO:1990904">
    <property type="term" value="C:ribonucleoprotein complex"/>
    <property type="evidence" value="ECO:0007669"/>
    <property type="project" value="UniProtKB-KW"/>
</dbReference>
<comment type="similarity">
    <text evidence="1">Belongs to the universal ribosomal protein uS8 family.</text>
</comment>
<dbReference type="Gene3D" id="3.30.1370.30">
    <property type="match status" value="1"/>
</dbReference>
<dbReference type="GeneID" id="18251353"/>
<name>V9PB95_9VIRI</name>
<proteinExistence type="inferred from homology"/>
<dbReference type="InterPro" id="IPR035987">
    <property type="entry name" value="Ribosomal_uS8_sf"/>
</dbReference>